<reference evidence="2 3" key="1">
    <citation type="submission" date="2020-08" db="EMBL/GenBank/DDBJ databases">
        <title>Genomic Encyclopedia of Type Strains, Phase IV (KMG-IV): sequencing the most valuable type-strain genomes for metagenomic binning, comparative biology and taxonomic classification.</title>
        <authorList>
            <person name="Goeker M."/>
        </authorList>
    </citation>
    <scope>NUCLEOTIDE SEQUENCE [LARGE SCALE GENOMIC DNA]</scope>
    <source>
        <strain evidence="2 3">DSM 21793</strain>
    </source>
</reference>
<dbReference type="PROSITE" id="PS51186">
    <property type="entry name" value="GNAT"/>
    <property type="match status" value="1"/>
</dbReference>
<evidence type="ECO:0000313" key="3">
    <source>
        <dbReference type="Proteomes" id="UP000530564"/>
    </source>
</evidence>
<gene>
    <name evidence="2" type="ORF">GGQ61_002972</name>
</gene>
<protein>
    <submittedName>
        <fullName evidence="2">Putative acetyltransferase</fullName>
        <ecNumber evidence="2">2.3.1.-</ecNumber>
    </submittedName>
</protein>
<name>A0A840A2P3_9CAUL</name>
<dbReference type="Proteomes" id="UP000530564">
    <property type="component" value="Unassembled WGS sequence"/>
</dbReference>
<accession>A0A840A2P3</accession>
<sequence>MIRHARPADHAAIREIVAAAFGQADEADLVEKLRAAGDVMFELVEEENGEVVGHILYSRLWADSVNLYAALAPLAVRPDRQRAGVGKRLTAASIETAKDFGAQAVIVLGHPEYYPKFGFSRQAAAKVKSPYAASPAFMALALEEGALDAPLLVAYPDAFGGGEGH</sequence>
<evidence type="ECO:0000313" key="2">
    <source>
        <dbReference type="EMBL" id="MBB3892239.1"/>
    </source>
</evidence>
<dbReference type="Gene3D" id="3.40.630.30">
    <property type="match status" value="1"/>
</dbReference>
<keyword evidence="2" id="KW-0012">Acyltransferase</keyword>
<keyword evidence="2" id="KW-0808">Transferase</keyword>
<keyword evidence="3" id="KW-1185">Reference proteome</keyword>
<dbReference type="SUPFAM" id="SSF55729">
    <property type="entry name" value="Acyl-CoA N-acyltransferases (Nat)"/>
    <property type="match status" value="1"/>
</dbReference>
<dbReference type="EC" id="2.3.1.-" evidence="2"/>
<dbReference type="RefSeq" id="WP_183774141.1">
    <property type="nucleotide sequence ID" value="NZ_JACIDK010000004.1"/>
</dbReference>
<proteinExistence type="predicted"/>
<dbReference type="GO" id="GO:0016747">
    <property type="term" value="F:acyltransferase activity, transferring groups other than amino-acyl groups"/>
    <property type="evidence" value="ECO:0007669"/>
    <property type="project" value="InterPro"/>
</dbReference>
<dbReference type="AlphaFoldDB" id="A0A840A2P3"/>
<dbReference type="InterPro" id="IPR000182">
    <property type="entry name" value="GNAT_dom"/>
</dbReference>
<dbReference type="InterPro" id="IPR050276">
    <property type="entry name" value="MshD_Acetyltransferase"/>
</dbReference>
<evidence type="ECO:0000259" key="1">
    <source>
        <dbReference type="PROSITE" id="PS51186"/>
    </source>
</evidence>
<dbReference type="InterPro" id="IPR016181">
    <property type="entry name" value="Acyl_CoA_acyltransferase"/>
</dbReference>
<dbReference type="CDD" id="cd04301">
    <property type="entry name" value="NAT_SF"/>
    <property type="match status" value="1"/>
</dbReference>
<dbReference type="PANTHER" id="PTHR43617">
    <property type="entry name" value="L-AMINO ACID N-ACETYLTRANSFERASE"/>
    <property type="match status" value="1"/>
</dbReference>
<dbReference type="EMBL" id="JACIDK010000004">
    <property type="protein sequence ID" value="MBB3892239.1"/>
    <property type="molecule type" value="Genomic_DNA"/>
</dbReference>
<dbReference type="Pfam" id="PF00583">
    <property type="entry name" value="Acetyltransf_1"/>
    <property type="match status" value="1"/>
</dbReference>
<dbReference type="PANTHER" id="PTHR43617:SF2">
    <property type="entry name" value="UPF0039 PROTEIN SLL0451"/>
    <property type="match status" value="1"/>
</dbReference>
<comment type="caution">
    <text evidence="2">The sequence shown here is derived from an EMBL/GenBank/DDBJ whole genome shotgun (WGS) entry which is preliminary data.</text>
</comment>
<feature type="domain" description="N-acetyltransferase" evidence="1">
    <location>
        <begin position="1"/>
        <end position="143"/>
    </location>
</feature>
<organism evidence="2 3">
    <name type="scientific">Phenylobacterium haematophilum</name>
    <dbReference type="NCBI Taxonomy" id="98513"/>
    <lineage>
        <taxon>Bacteria</taxon>
        <taxon>Pseudomonadati</taxon>
        <taxon>Pseudomonadota</taxon>
        <taxon>Alphaproteobacteria</taxon>
        <taxon>Caulobacterales</taxon>
        <taxon>Caulobacteraceae</taxon>
        <taxon>Phenylobacterium</taxon>
    </lineage>
</organism>